<organism evidence="2">
    <name type="scientific">Neisseria gonorrhoeae</name>
    <dbReference type="NCBI Taxonomy" id="485"/>
    <lineage>
        <taxon>Bacteria</taxon>
        <taxon>Pseudomonadati</taxon>
        <taxon>Pseudomonadota</taxon>
        <taxon>Betaproteobacteria</taxon>
        <taxon>Neisseriales</taxon>
        <taxon>Neisseriaceae</taxon>
        <taxon>Neisseria</taxon>
    </lineage>
</organism>
<evidence type="ECO:0000256" key="1">
    <source>
        <dbReference type="SAM" id="Phobius"/>
    </source>
</evidence>
<feature type="transmembrane region" description="Helical" evidence="1">
    <location>
        <begin position="12"/>
        <end position="29"/>
    </location>
</feature>
<keyword evidence="1" id="KW-0812">Transmembrane</keyword>
<name>A0A378VYX7_NEIGO</name>
<dbReference type="AlphaFoldDB" id="A0A378VYX7"/>
<accession>A0A378VYX7</accession>
<gene>
    <name evidence="2" type="ORF">NCTC11421_01716</name>
</gene>
<evidence type="ECO:0000313" key="2">
    <source>
        <dbReference type="EMBL" id="SUA23726.1"/>
    </source>
</evidence>
<keyword evidence="1" id="KW-0472">Membrane</keyword>
<dbReference type="EMBL" id="UGRI01000001">
    <property type="protein sequence ID" value="SUA23726.1"/>
    <property type="molecule type" value="Genomic_DNA"/>
</dbReference>
<keyword evidence="1" id="KW-1133">Transmembrane helix</keyword>
<sequence>MTSLLVRMIRQHLRSSLLIVLAAFGIALLG</sequence>
<protein>
    <submittedName>
        <fullName evidence="2">Uncharacterized protein</fullName>
    </submittedName>
</protein>
<reference evidence="2" key="1">
    <citation type="submission" date="2018-06" db="EMBL/GenBank/DDBJ databases">
        <authorList>
            <consortium name="Pathogen Informatics"/>
            <person name="Doyle S."/>
        </authorList>
    </citation>
    <scope>NUCLEOTIDE SEQUENCE [LARGE SCALE GENOMIC DNA]</scope>
    <source>
        <strain evidence="2">NCTC11421</strain>
    </source>
</reference>
<proteinExistence type="predicted"/>